<feature type="domain" description="Glycosyl transferase family 1" evidence="1">
    <location>
        <begin position="180"/>
        <end position="321"/>
    </location>
</feature>
<dbReference type="GO" id="GO:0016757">
    <property type="term" value="F:glycosyltransferase activity"/>
    <property type="evidence" value="ECO:0007669"/>
    <property type="project" value="InterPro"/>
</dbReference>
<dbReference type="PANTHER" id="PTHR12526:SF630">
    <property type="entry name" value="GLYCOSYLTRANSFERASE"/>
    <property type="match status" value="1"/>
</dbReference>
<evidence type="ECO:0000259" key="2">
    <source>
        <dbReference type="Pfam" id="PF13439"/>
    </source>
</evidence>
<protein>
    <submittedName>
        <fullName evidence="3">Glycosyltransferase</fullName>
    </submittedName>
</protein>
<dbReference type="Proteomes" id="UP000245375">
    <property type="component" value="Unassembled WGS sequence"/>
</dbReference>
<dbReference type="Gene3D" id="3.40.50.2000">
    <property type="entry name" value="Glycogen Phosphorylase B"/>
    <property type="match status" value="2"/>
</dbReference>
<evidence type="ECO:0000259" key="1">
    <source>
        <dbReference type="Pfam" id="PF00534"/>
    </source>
</evidence>
<dbReference type="CDD" id="cd03811">
    <property type="entry name" value="GT4_GT28_WabH-like"/>
    <property type="match status" value="1"/>
</dbReference>
<reference evidence="4" key="3">
    <citation type="submission" date="2018-05" db="EMBL/GenBank/DDBJ databases">
        <authorList>
            <person name="Lu D."/>
        </authorList>
    </citation>
    <scope>NUCLEOTIDE SEQUENCE [LARGE SCALE GENOMIC DNA]</scope>
    <source>
        <strain evidence="4">ZY111</strain>
    </source>
</reference>
<dbReference type="Pfam" id="PF00534">
    <property type="entry name" value="Glycos_transf_1"/>
    <property type="match status" value="1"/>
</dbReference>
<evidence type="ECO:0000313" key="4">
    <source>
        <dbReference type="Proteomes" id="UP000245375"/>
    </source>
</evidence>
<dbReference type="EMBL" id="QFRI01000002">
    <property type="protein sequence ID" value="PWH82397.1"/>
    <property type="molecule type" value="Genomic_DNA"/>
</dbReference>
<reference evidence="3 4" key="2">
    <citation type="submission" date="2018-05" db="EMBL/GenBank/DDBJ databases">
        <title>Algibacter marinivivus sp. nov., isolated from sample around a algae.</title>
        <authorList>
            <person name="Zhong X."/>
        </authorList>
    </citation>
    <scope>NUCLEOTIDE SEQUENCE [LARGE SCALE GENOMIC DNA]</scope>
    <source>
        <strain evidence="3 4">ZY111</strain>
    </source>
</reference>
<dbReference type="InterPro" id="IPR001296">
    <property type="entry name" value="Glyco_trans_1"/>
</dbReference>
<accession>A0A2U2X3N9</accession>
<feature type="domain" description="Glycosyltransferase subfamily 4-like N-terminal" evidence="2">
    <location>
        <begin position="17"/>
        <end position="175"/>
    </location>
</feature>
<name>A0A2U2X3N9_9FLAO</name>
<proteinExistence type="predicted"/>
<dbReference type="Pfam" id="PF13439">
    <property type="entry name" value="Glyco_transf_4"/>
    <property type="match status" value="1"/>
</dbReference>
<comment type="caution">
    <text evidence="3">The sequence shown here is derived from an EMBL/GenBank/DDBJ whole genome shotgun (WGS) entry which is preliminary data.</text>
</comment>
<organism evidence="3 4">
    <name type="scientific">Algibacter marinivivus</name>
    <dbReference type="NCBI Taxonomy" id="2100723"/>
    <lineage>
        <taxon>Bacteria</taxon>
        <taxon>Pseudomonadati</taxon>
        <taxon>Bacteroidota</taxon>
        <taxon>Flavobacteriia</taxon>
        <taxon>Flavobacteriales</taxon>
        <taxon>Flavobacteriaceae</taxon>
        <taxon>Algibacter</taxon>
    </lineage>
</organism>
<sequence length="360" mass="41000">MKKKKKIVFVLPEITAGGAERVMTFLAQNLSKEYFDVSLWAAGFEKNTIYNVDGVNVKYFNKPRVLKATPGFFFALIKNKPDIVISSISHLNTVMGLLSIFFPKTKFVGREANVLSIKKQFGGKKKSFISKIPFSKIGYKLLDIILCQSKDMFNDMKTNYNIPTSKMRIINNPITDAFTLKSQNAKKDDIVKFITVARLKKQKGHERIIKVISKLNFPYQYTIIGDGPEKERLFALIEELGIKKNIKHIPYTKEVPKYLAESDFFLQGAYVEGFPNCLIESCSVGTPVLAYKAPGGLDEILELEVNGLIADNDDEFLRNIIKSKTEIEWDPKKINHSVTKKFNKKVILQKYEELFLELAS</sequence>
<reference evidence="4" key="1">
    <citation type="submission" date="2018-05" db="EMBL/GenBank/DDBJ databases">
        <title>Algibacter marinivivus sp. nov., isolated from sample around a algae.</title>
        <authorList>
            <person name="Lu D."/>
        </authorList>
    </citation>
    <scope>NUCLEOTIDE SEQUENCE [LARGE SCALE GENOMIC DNA]</scope>
    <source>
        <strain evidence="4">ZY111</strain>
    </source>
</reference>
<dbReference type="SUPFAM" id="SSF53756">
    <property type="entry name" value="UDP-Glycosyltransferase/glycogen phosphorylase"/>
    <property type="match status" value="1"/>
</dbReference>
<gene>
    <name evidence="3" type="ORF">DIS18_09085</name>
</gene>
<dbReference type="RefSeq" id="WP_109352764.1">
    <property type="nucleotide sequence ID" value="NZ_QFRI01000002.1"/>
</dbReference>
<dbReference type="AlphaFoldDB" id="A0A2U2X3N9"/>
<dbReference type="PANTHER" id="PTHR12526">
    <property type="entry name" value="GLYCOSYLTRANSFERASE"/>
    <property type="match status" value="1"/>
</dbReference>
<keyword evidence="3" id="KW-0808">Transferase</keyword>
<keyword evidence="4" id="KW-1185">Reference proteome</keyword>
<evidence type="ECO:0000313" key="3">
    <source>
        <dbReference type="EMBL" id="PWH82397.1"/>
    </source>
</evidence>
<dbReference type="OrthoDB" id="791981at2"/>
<dbReference type="InterPro" id="IPR028098">
    <property type="entry name" value="Glyco_trans_4-like_N"/>
</dbReference>